<comment type="caution">
    <text evidence="3">The sequence shown here is derived from an EMBL/GenBank/DDBJ whole genome shotgun (WGS) entry which is preliminary data.</text>
</comment>
<proteinExistence type="predicted"/>
<feature type="transmembrane region" description="Helical" evidence="2">
    <location>
        <begin position="463"/>
        <end position="486"/>
    </location>
</feature>
<name>A0A9W8QTP6_9HYPO</name>
<gene>
    <name evidence="3" type="ORF">NW755_012926</name>
</gene>
<sequence>MACSNYTHTPLPHFSTAALIDLLGNLNETCPHDLVDGIGLRDAVANEIFQGEKSFFAGSLGRWSPYAAAIIFSRLIDFKLPLLQLISELPRPQIIPGWQTQVFAVLHLIGDPIASMSGYLFTLATCMVVLKKTTKAMVKKERGRAEAEVEKEVERRSKLIALVYLSYASNGHPKEIEDLIRCEAAPLATFKAAALALAADRGSNFWAVGVAIFGFSMAVMLKYVYIDAESFDVAKPQHIDIWSLSSSMTMVHIVPNVLLASIISVQQSPHTARRSLAQFEESLLGQVADDVRDRMQTNWAQRDPDQQISNGAIPNWRPDRQYARPPRQLNAPSTFWRRVLDVVAFLIVTTGSAGAILLSAAVPPEGLNCRTVIKLIMVSIYVVKYAAQLLVNRMGDPSNPMKMYVTGTMDAISVLLFAFIIFSTQTGILNRAGCYRQCKDGGECAIYPASVTWGVVQKRLRGMYPGILFGFLGMQLIFCAGLLYVFREARKVFLQDDEPLAESEGEGRMDQRENQDIQLRPLLVQG</sequence>
<feature type="transmembrane region" description="Helical" evidence="2">
    <location>
        <begin position="339"/>
        <end position="360"/>
    </location>
</feature>
<feature type="transmembrane region" description="Helical" evidence="2">
    <location>
        <begin position="113"/>
        <end position="130"/>
    </location>
</feature>
<evidence type="ECO:0000256" key="1">
    <source>
        <dbReference type="SAM" id="MobiDB-lite"/>
    </source>
</evidence>
<organism evidence="3 4">
    <name type="scientific">Fusarium falciforme</name>
    <dbReference type="NCBI Taxonomy" id="195108"/>
    <lineage>
        <taxon>Eukaryota</taxon>
        <taxon>Fungi</taxon>
        <taxon>Dikarya</taxon>
        <taxon>Ascomycota</taxon>
        <taxon>Pezizomycotina</taxon>
        <taxon>Sordariomycetes</taxon>
        <taxon>Hypocreomycetidae</taxon>
        <taxon>Hypocreales</taxon>
        <taxon>Nectriaceae</taxon>
        <taxon>Fusarium</taxon>
        <taxon>Fusarium solani species complex</taxon>
    </lineage>
</organism>
<evidence type="ECO:0000313" key="3">
    <source>
        <dbReference type="EMBL" id="KAJ4178811.1"/>
    </source>
</evidence>
<evidence type="ECO:0000256" key="2">
    <source>
        <dbReference type="SAM" id="Phobius"/>
    </source>
</evidence>
<protein>
    <recommendedName>
        <fullName evidence="5">Transmembrane protein</fullName>
    </recommendedName>
</protein>
<keyword evidence="2" id="KW-0472">Membrane</keyword>
<evidence type="ECO:0008006" key="5">
    <source>
        <dbReference type="Google" id="ProtNLM"/>
    </source>
</evidence>
<feature type="transmembrane region" description="Helical" evidence="2">
    <location>
        <begin position="205"/>
        <end position="226"/>
    </location>
</feature>
<keyword evidence="2" id="KW-1133">Transmembrane helix</keyword>
<dbReference type="EMBL" id="JAOQAV010000067">
    <property type="protein sequence ID" value="KAJ4178811.1"/>
    <property type="molecule type" value="Genomic_DNA"/>
</dbReference>
<keyword evidence="2" id="KW-0812">Transmembrane</keyword>
<feature type="region of interest" description="Disordered" evidence="1">
    <location>
        <begin position="299"/>
        <end position="324"/>
    </location>
</feature>
<dbReference type="Proteomes" id="UP001152087">
    <property type="component" value="Unassembled WGS sequence"/>
</dbReference>
<feature type="transmembrane region" description="Helical" evidence="2">
    <location>
        <begin position="246"/>
        <end position="265"/>
    </location>
</feature>
<reference evidence="3" key="1">
    <citation type="submission" date="2022-09" db="EMBL/GenBank/DDBJ databases">
        <title>Fusarium specimens isolated from Avocado Roots.</title>
        <authorList>
            <person name="Stajich J."/>
            <person name="Roper C."/>
            <person name="Heimlech-Rivalta G."/>
        </authorList>
    </citation>
    <scope>NUCLEOTIDE SEQUENCE</scope>
    <source>
        <strain evidence="3">A02</strain>
    </source>
</reference>
<dbReference type="AlphaFoldDB" id="A0A9W8QTP6"/>
<feature type="compositionally biased region" description="Polar residues" evidence="1">
    <location>
        <begin position="299"/>
        <end position="312"/>
    </location>
</feature>
<feature type="transmembrane region" description="Helical" evidence="2">
    <location>
        <begin position="372"/>
        <end position="391"/>
    </location>
</feature>
<keyword evidence="4" id="KW-1185">Reference proteome</keyword>
<accession>A0A9W8QTP6</accession>
<evidence type="ECO:0000313" key="4">
    <source>
        <dbReference type="Proteomes" id="UP001152087"/>
    </source>
</evidence>